<reference evidence="4" key="1">
    <citation type="journal article" date="2019" name="Int. J. Syst. Evol. Microbiol.">
        <title>The Global Catalogue of Microorganisms (GCM) 10K type strain sequencing project: providing services to taxonomists for standard genome sequencing and annotation.</title>
        <authorList>
            <consortium name="The Broad Institute Genomics Platform"/>
            <consortium name="The Broad Institute Genome Sequencing Center for Infectious Disease"/>
            <person name="Wu L."/>
            <person name="Ma J."/>
        </authorList>
    </citation>
    <scope>NUCLEOTIDE SEQUENCE [LARGE SCALE GENOMIC DNA]</scope>
    <source>
        <strain evidence="4">CGMCC 4.7248</strain>
    </source>
</reference>
<dbReference type="EMBL" id="JBHSNY010000003">
    <property type="protein sequence ID" value="MFC5633794.1"/>
    <property type="molecule type" value="Genomic_DNA"/>
</dbReference>
<dbReference type="Gene3D" id="2.40.128.270">
    <property type="match status" value="2"/>
</dbReference>
<keyword evidence="4" id="KW-1185">Reference proteome</keyword>
<evidence type="ECO:0000256" key="1">
    <source>
        <dbReference type="SAM" id="SignalP"/>
    </source>
</evidence>
<proteinExistence type="predicted"/>
<dbReference type="PROSITE" id="PS51257">
    <property type="entry name" value="PROKAR_LIPOPROTEIN"/>
    <property type="match status" value="1"/>
</dbReference>
<feature type="chain" id="PRO_5045574625" evidence="1">
    <location>
        <begin position="29"/>
        <end position="261"/>
    </location>
</feature>
<dbReference type="RefSeq" id="WP_381019169.1">
    <property type="nucleotide sequence ID" value="NZ_JBHSNY010000003.1"/>
</dbReference>
<dbReference type="PANTHER" id="PTHR35535">
    <property type="entry name" value="HEAT SHOCK PROTEIN HSLJ"/>
    <property type="match status" value="1"/>
</dbReference>
<organism evidence="3 4">
    <name type="scientific">Streptomyces bullii</name>
    <dbReference type="NCBI Taxonomy" id="349910"/>
    <lineage>
        <taxon>Bacteria</taxon>
        <taxon>Bacillati</taxon>
        <taxon>Actinomycetota</taxon>
        <taxon>Actinomycetes</taxon>
        <taxon>Kitasatosporales</taxon>
        <taxon>Streptomycetaceae</taxon>
        <taxon>Streptomyces</taxon>
    </lineage>
</organism>
<accession>A0ABW0UM48</accession>
<protein>
    <submittedName>
        <fullName evidence="3">META domain-containing protein</fullName>
    </submittedName>
</protein>
<dbReference type="Proteomes" id="UP001596154">
    <property type="component" value="Unassembled WGS sequence"/>
</dbReference>
<sequence length="261" mass="27645">MYRQKQRMTLAATAVLVPLLAACGSEQAGGGSGSVDAGTSDKPVTGVLWRVDTVTVDGTAHRAPADAHVTIGEGGRAEGSFGCNHFSARAAVDGDRIRLSDTTATGMACEKQPMDFERTLARTLVDGALKARGDGDRLTLTTDDGDTVRLTRSEDAPLYGTQWTVTNPAGAGRAQLTFDEKRGTVAGRLGCNHVNAQATVGDGTITLGRPSTTRMVCEDSLMDTEKTLLRLFDGRVRYEVDHRTLTLTSENGTTVRAVADQ</sequence>
<name>A0ABW0UM48_9ACTN</name>
<dbReference type="PANTHER" id="PTHR35535:SF2">
    <property type="entry name" value="DUF306 DOMAIN-CONTAINING PROTEIN"/>
    <property type="match status" value="1"/>
</dbReference>
<feature type="domain" description="DUF306" evidence="2">
    <location>
        <begin position="156"/>
        <end position="255"/>
    </location>
</feature>
<feature type="domain" description="DUF306" evidence="2">
    <location>
        <begin position="43"/>
        <end position="148"/>
    </location>
</feature>
<dbReference type="Pfam" id="PF03724">
    <property type="entry name" value="META"/>
    <property type="match status" value="2"/>
</dbReference>
<comment type="caution">
    <text evidence="3">The sequence shown here is derived from an EMBL/GenBank/DDBJ whole genome shotgun (WGS) entry which is preliminary data.</text>
</comment>
<evidence type="ECO:0000259" key="2">
    <source>
        <dbReference type="Pfam" id="PF03724"/>
    </source>
</evidence>
<keyword evidence="1" id="KW-0732">Signal</keyword>
<gene>
    <name evidence="3" type="ORF">ACFPZJ_08325</name>
</gene>
<dbReference type="InterPro" id="IPR038670">
    <property type="entry name" value="HslJ-like_sf"/>
</dbReference>
<evidence type="ECO:0000313" key="4">
    <source>
        <dbReference type="Proteomes" id="UP001596154"/>
    </source>
</evidence>
<feature type="signal peptide" evidence="1">
    <location>
        <begin position="1"/>
        <end position="28"/>
    </location>
</feature>
<dbReference type="InterPro" id="IPR053147">
    <property type="entry name" value="Hsp_HslJ-like"/>
</dbReference>
<dbReference type="InterPro" id="IPR005184">
    <property type="entry name" value="DUF306_Meta_HslJ"/>
</dbReference>
<evidence type="ECO:0000313" key="3">
    <source>
        <dbReference type="EMBL" id="MFC5633794.1"/>
    </source>
</evidence>